<dbReference type="InterPro" id="IPR023198">
    <property type="entry name" value="PGP-like_dom2"/>
</dbReference>
<dbReference type="AlphaFoldDB" id="A0A1C0AN12"/>
<reference evidence="2" key="1">
    <citation type="submission" date="2016-07" db="EMBL/GenBank/DDBJ databases">
        <authorList>
            <person name="Florea S."/>
            <person name="Webb J.S."/>
            <person name="Jaromczyk J."/>
            <person name="Schardl C.L."/>
        </authorList>
    </citation>
    <scope>NUCLEOTIDE SEQUENCE [LARGE SCALE GENOMIC DNA]</scope>
    <source>
        <strain evidence="2">IPBSL-7</strain>
    </source>
</reference>
<dbReference type="InterPro" id="IPR041492">
    <property type="entry name" value="HAD_2"/>
</dbReference>
<dbReference type="SUPFAM" id="SSF56784">
    <property type="entry name" value="HAD-like"/>
    <property type="match status" value="1"/>
</dbReference>
<dbReference type="CDD" id="cd07505">
    <property type="entry name" value="HAD_BPGM-like"/>
    <property type="match status" value="1"/>
</dbReference>
<dbReference type="Pfam" id="PF13419">
    <property type="entry name" value="HAD_2"/>
    <property type="match status" value="1"/>
</dbReference>
<dbReference type="InterPro" id="IPR036412">
    <property type="entry name" value="HAD-like_sf"/>
</dbReference>
<dbReference type="Gene3D" id="1.10.150.240">
    <property type="entry name" value="Putative phosphatase, domain 2"/>
    <property type="match status" value="1"/>
</dbReference>
<dbReference type="InterPro" id="IPR023214">
    <property type="entry name" value="HAD_sf"/>
</dbReference>
<dbReference type="PANTHER" id="PTHR18901">
    <property type="entry name" value="2-DEOXYGLUCOSE-6-PHOSPHATE PHOSPHATASE 2"/>
    <property type="match status" value="1"/>
</dbReference>
<dbReference type="EMBL" id="MBQD01000020">
    <property type="protein sequence ID" value="OCL34706.1"/>
    <property type="molecule type" value="Genomic_DNA"/>
</dbReference>
<dbReference type="Gene3D" id="3.40.50.1000">
    <property type="entry name" value="HAD superfamily/HAD-like"/>
    <property type="match status" value="1"/>
</dbReference>
<dbReference type="RefSeq" id="WP_068751388.1">
    <property type="nucleotide sequence ID" value="NZ_LR214441.1"/>
</dbReference>
<accession>A0A1C0AN12</accession>
<evidence type="ECO:0000313" key="2">
    <source>
        <dbReference type="Proteomes" id="UP000093501"/>
    </source>
</evidence>
<comment type="caution">
    <text evidence="1">The sequence shown here is derived from an EMBL/GenBank/DDBJ whole genome shotgun (WGS) entry which is preliminary data.</text>
</comment>
<dbReference type="NCBIfam" id="TIGR01509">
    <property type="entry name" value="HAD-SF-IA-v3"/>
    <property type="match status" value="1"/>
</dbReference>
<dbReference type="SFLD" id="SFLDG01129">
    <property type="entry name" value="C1.5:_HAD__Beta-PGM__Phosphata"/>
    <property type="match status" value="1"/>
</dbReference>
<sequence>MPAEPRAVLWDFDGTLVDTEPLWAATERVMLAEYGVEWGEDEMLACHGQHALLTAQMMADDMGIPDRAAEVWRELHERIAGHIRSNDLPWLPGARELMAELDDAGVPCAIVTASDRIILDAARERLPRNLEVIVTVDEVSRAKPHPEGYLTAARRLGVDPRDAVALEDSVPGTTAALAAGAVVYAVPTMVSLDPHPRMHVSATGLSATSWADLTAIWRELKEN</sequence>
<dbReference type="Proteomes" id="UP000093501">
    <property type="component" value="Unassembled WGS sequence"/>
</dbReference>
<dbReference type="InterPro" id="IPR006439">
    <property type="entry name" value="HAD-SF_hydro_IA"/>
</dbReference>
<name>A0A1C0AN12_9ACTN</name>
<protein>
    <submittedName>
        <fullName evidence="1">Uncharacterized protein</fullName>
    </submittedName>
</protein>
<proteinExistence type="predicted"/>
<keyword evidence="2" id="KW-1185">Reference proteome</keyword>
<dbReference type="SFLD" id="SFLDS00003">
    <property type="entry name" value="Haloacid_Dehalogenase"/>
    <property type="match status" value="1"/>
</dbReference>
<dbReference type="PANTHER" id="PTHR18901:SF38">
    <property type="entry name" value="PSEUDOURIDINE-5'-PHOSPHATASE"/>
    <property type="match status" value="1"/>
</dbReference>
<evidence type="ECO:0000313" key="1">
    <source>
        <dbReference type="EMBL" id="OCL34706.1"/>
    </source>
</evidence>
<organism evidence="1 2">
    <name type="scientific">Tessaracoccus lapidicaptus</name>
    <dbReference type="NCBI Taxonomy" id="1427523"/>
    <lineage>
        <taxon>Bacteria</taxon>
        <taxon>Bacillati</taxon>
        <taxon>Actinomycetota</taxon>
        <taxon>Actinomycetes</taxon>
        <taxon>Propionibacteriales</taxon>
        <taxon>Propionibacteriaceae</taxon>
        <taxon>Tessaracoccus</taxon>
    </lineage>
</organism>
<gene>
    <name evidence="1" type="ORF">BCR15_03200</name>
</gene>